<reference evidence="7 8" key="1">
    <citation type="journal article" date="2019" name="J Genomics">
        <title>The Draft Genome of a Hydrogen-producing Cyanobacterium, Arthrospira platensis NIES-46.</title>
        <authorList>
            <person name="Suzuki S."/>
            <person name="Yamaguchi H."/>
            <person name="Kawachi M."/>
        </authorList>
    </citation>
    <scope>NUCLEOTIDE SEQUENCE [LARGE SCALE GENOMIC DNA]</scope>
    <source>
        <strain evidence="7 8">NIES-46</strain>
    </source>
</reference>
<gene>
    <name evidence="7" type="ORF">NIES46_24580</name>
</gene>
<dbReference type="NCBIfam" id="TIGR02454">
    <property type="entry name" value="ECF_T_CbiQ"/>
    <property type="match status" value="1"/>
</dbReference>
<evidence type="ECO:0000313" key="8">
    <source>
        <dbReference type="Proteomes" id="UP000326169"/>
    </source>
</evidence>
<sequence length="256" mass="28917">MKFRIDEYANLDSFIHRWNPQSKLIGLGILMFAFANVQQLWLVPPMLLVTLILYTISKLPLSFLGDRLQYPGLFIFGLVGLLPFISGPTVLWSWGPVIIRQEGSLAVLLIASRFLAIFTTGVVLLGTCPFITLIKAMRSLGLSPILADMLLISYRYIFELSHQLQMMKRATILRGFQPHQFSRRNLQIYAALAGSLLIRSYQQSEQVYKAMQLRGYGIPDKTHKPWEFLTDFPSAIALGISLMLATLFVTLSTIST</sequence>
<dbReference type="EMBL" id="BIMW01000096">
    <property type="protein sequence ID" value="GCE94403.1"/>
    <property type="molecule type" value="Genomic_DNA"/>
</dbReference>
<accession>A0A5M3T3T7</accession>
<keyword evidence="4 6" id="KW-1133">Transmembrane helix</keyword>
<dbReference type="PANTHER" id="PTHR34857">
    <property type="entry name" value="SLL0384 PROTEIN"/>
    <property type="match status" value="1"/>
</dbReference>
<comment type="caution">
    <text evidence="7">The sequence shown here is derived from an EMBL/GenBank/DDBJ whole genome shotgun (WGS) entry which is preliminary data.</text>
</comment>
<feature type="transmembrane region" description="Helical" evidence="6">
    <location>
        <begin position="73"/>
        <end position="94"/>
    </location>
</feature>
<dbReference type="GeneID" id="301683301"/>
<dbReference type="Proteomes" id="UP000326169">
    <property type="component" value="Unassembled WGS sequence"/>
</dbReference>
<keyword evidence="3 6" id="KW-0812">Transmembrane</keyword>
<organism evidence="7 8">
    <name type="scientific">Limnospira platensis NIES-46</name>
    <dbReference type="NCBI Taxonomy" id="1236695"/>
    <lineage>
        <taxon>Bacteria</taxon>
        <taxon>Bacillati</taxon>
        <taxon>Cyanobacteriota</taxon>
        <taxon>Cyanophyceae</taxon>
        <taxon>Oscillatoriophycideae</taxon>
        <taxon>Oscillatoriales</taxon>
        <taxon>Sirenicapillariaceae</taxon>
        <taxon>Limnospira</taxon>
    </lineage>
</organism>
<name>A0A5M3T3T7_LIMPL</name>
<proteinExistence type="predicted"/>
<dbReference type="InterPro" id="IPR051611">
    <property type="entry name" value="ECF_transporter_component"/>
</dbReference>
<feature type="transmembrane region" description="Helical" evidence="6">
    <location>
        <begin position="106"/>
        <end position="134"/>
    </location>
</feature>
<evidence type="ECO:0000256" key="4">
    <source>
        <dbReference type="ARBA" id="ARBA00022989"/>
    </source>
</evidence>
<comment type="subcellular location">
    <subcellularLocation>
        <location evidence="1">Cell membrane</location>
        <topology evidence="1">Multi-pass membrane protein</topology>
    </subcellularLocation>
</comment>
<dbReference type="PANTHER" id="PTHR34857:SF2">
    <property type="entry name" value="SLL0384 PROTEIN"/>
    <property type="match status" value="1"/>
</dbReference>
<evidence type="ECO:0000256" key="1">
    <source>
        <dbReference type="ARBA" id="ARBA00004651"/>
    </source>
</evidence>
<feature type="transmembrane region" description="Helical" evidence="6">
    <location>
        <begin position="140"/>
        <end position="158"/>
    </location>
</feature>
<dbReference type="InterPro" id="IPR012809">
    <property type="entry name" value="ECF_CbiQ"/>
</dbReference>
<feature type="transmembrane region" description="Helical" evidence="6">
    <location>
        <begin position="235"/>
        <end position="254"/>
    </location>
</feature>
<feature type="transmembrane region" description="Helical" evidence="6">
    <location>
        <begin position="24"/>
        <end position="53"/>
    </location>
</feature>
<evidence type="ECO:0000256" key="6">
    <source>
        <dbReference type="SAM" id="Phobius"/>
    </source>
</evidence>
<protein>
    <submittedName>
        <fullName evidence="7">Cobalt ABC transporter permease protein</fullName>
    </submittedName>
</protein>
<dbReference type="Pfam" id="PF02361">
    <property type="entry name" value="CbiQ"/>
    <property type="match status" value="1"/>
</dbReference>
<dbReference type="CDD" id="cd16914">
    <property type="entry name" value="EcfT"/>
    <property type="match status" value="1"/>
</dbReference>
<keyword evidence="8" id="KW-1185">Reference proteome</keyword>
<evidence type="ECO:0000313" key="7">
    <source>
        <dbReference type="EMBL" id="GCE94403.1"/>
    </source>
</evidence>
<evidence type="ECO:0000256" key="3">
    <source>
        <dbReference type="ARBA" id="ARBA00022692"/>
    </source>
</evidence>
<keyword evidence="5 6" id="KW-0472">Membrane</keyword>
<evidence type="ECO:0000256" key="5">
    <source>
        <dbReference type="ARBA" id="ARBA00023136"/>
    </source>
</evidence>
<keyword evidence="2" id="KW-1003">Cell membrane</keyword>
<evidence type="ECO:0000256" key="2">
    <source>
        <dbReference type="ARBA" id="ARBA00022475"/>
    </source>
</evidence>
<dbReference type="InterPro" id="IPR003339">
    <property type="entry name" value="ABC/ECF_trnsptr_transmembrane"/>
</dbReference>
<dbReference type="RefSeq" id="WP_006618930.1">
    <property type="nucleotide sequence ID" value="NZ_BIMW01000096.1"/>
</dbReference>